<proteinExistence type="predicted"/>
<dbReference type="Pfam" id="PF00931">
    <property type="entry name" value="NB-ARC"/>
    <property type="match status" value="1"/>
</dbReference>
<dbReference type="InterPro" id="IPR011050">
    <property type="entry name" value="Pectin_lyase_fold/virulence"/>
</dbReference>
<dbReference type="SUPFAM" id="SSF144232">
    <property type="entry name" value="HIT/MYND zinc finger-like"/>
    <property type="match status" value="1"/>
</dbReference>
<accession>A0AAU9Y498</accession>
<reference evidence="7 8" key="1">
    <citation type="submission" date="2022-05" db="EMBL/GenBank/DDBJ databases">
        <authorList>
            <consortium name="Genoscope - CEA"/>
            <person name="William W."/>
        </authorList>
    </citation>
    <scope>NUCLEOTIDE SEQUENCE [LARGE SCALE GENOMIC DNA]</scope>
</reference>
<dbReference type="PANTHER" id="PTHR35205:SF1">
    <property type="entry name" value="ZU5 DOMAIN-CONTAINING PROTEIN"/>
    <property type="match status" value="1"/>
</dbReference>
<dbReference type="InterPro" id="IPR006626">
    <property type="entry name" value="PbH1"/>
</dbReference>
<dbReference type="PROSITE" id="PS01360">
    <property type="entry name" value="ZF_MYND_1"/>
    <property type="match status" value="1"/>
</dbReference>
<dbReference type="SUPFAM" id="SSF51126">
    <property type="entry name" value="Pectin lyase-like"/>
    <property type="match status" value="1"/>
</dbReference>
<dbReference type="Gene3D" id="6.10.140.2220">
    <property type="match status" value="1"/>
</dbReference>
<dbReference type="InterPro" id="IPR012334">
    <property type="entry name" value="Pectin_lyas_fold"/>
</dbReference>
<evidence type="ECO:0000256" key="3">
    <source>
        <dbReference type="ARBA" id="ARBA00022833"/>
    </source>
</evidence>
<keyword evidence="2 4" id="KW-0863">Zinc-finger</keyword>
<dbReference type="InterPro" id="IPR027417">
    <property type="entry name" value="P-loop_NTPase"/>
</dbReference>
<keyword evidence="1" id="KW-0479">Metal-binding</keyword>
<feature type="domain" description="MYND-type" evidence="6">
    <location>
        <begin position="1007"/>
        <end position="1048"/>
    </location>
</feature>
<organism evidence="7 8">
    <name type="scientific">Pocillopora meandrina</name>
    <dbReference type="NCBI Taxonomy" id="46732"/>
    <lineage>
        <taxon>Eukaryota</taxon>
        <taxon>Metazoa</taxon>
        <taxon>Cnidaria</taxon>
        <taxon>Anthozoa</taxon>
        <taxon>Hexacorallia</taxon>
        <taxon>Scleractinia</taxon>
        <taxon>Astrocoeniina</taxon>
        <taxon>Pocilloporidae</taxon>
        <taxon>Pocillopora</taxon>
    </lineage>
</organism>
<evidence type="ECO:0000313" key="8">
    <source>
        <dbReference type="Proteomes" id="UP001159428"/>
    </source>
</evidence>
<evidence type="ECO:0000259" key="6">
    <source>
        <dbReference type="PROSITE" id="PS50865"/>
    </source>
</evidence>
<comment type="caution">
    <text evidence="7">The sequence shown here is derived from an EMBL/GenBank/DDBJ whole genome shotgun (WGS) entry which is preliminary data.</text>
</comment>
<evidence type="ECO:0000313" key="7">
    <source>
        <dbReference type="EMBL" id="CAH3167817.1"/>
    </source>
</evidence>
<dbReference type="Pfam" id="PF13229">
    <property type="entry name" value="Beta_helix"/>
    <property type="match status" value="1"/>
</dbReference>
<dbReference type="EMBL" id="CALNXJ010000165">
    <property type="protein sequence ID" value="CAH3167817.1"/>
    <property type="molecule type" value="Genomic_DNA"/>
</dbReference>
<dbReference type="PANTHER" id="PTHR35205">
    <property type="entry name" value="NB-ARC AND TPR DOMAIN PROTEIN"/>
    <property type="match status" value="1"/>
</dbReference>
<dbReference type="GO" id="GO:0008270">
    <property type="term" value="F:zinc ion binding"/>
    <property type="evidence" value="ECO:0007669"/>
    <property type="project" value="UniProtKB-KW"/>
</dbReference>
<keyword evidence="8" id="KW-1185">Reference proteome</keyword>
<gene>
    <name evidence="7" type="ORF">PMEA_00007897</name>
</gene>
<dbReference type="GO" id="GO:0043531">
    <property type="term" value="F:ADP binding"/>
    <property type="evidence" value="ECO:0007669"/>
    <property type="project" value="InterPro"/>
</dbReference>
<dbReference type="Proteomes" id="UP001159428">
    <property type="component" value="Unassembled WGS sequence"/>
</dbReference>
<dbReference type="AlphaFoldDB" id="A0AAU9Y498"/>
<sequence>MGCPVDKDLMKLVSIEVTNLEKNLEAIKKFNADEAKRIGEALQDAIHEIAKFEKRIADIESRLEEELQAQSEKNKEFSSAIEDISNNINIIEERQDTNEQSISLLEERQNEVESAVASLKDGESNLTSKVEVLELEQTQLDSRLKKLEEGKLDAVVDANILQLPSRNHCFCGRERELKAIATQLKDTKRGCSESAIYGLGGVGKTSLAVEFLWRQKDKEEYSGGIFWISGENNNLFQLSVSEMARQVGTFDDKDFPNSLSRTLDWLRKREQLWCLVVDNLDELEMSTDMRKLLTGHWKQAARGHIIITTRREATEIGEEMGIEESSCIELKCFTEEEGVQFLKTRGGTAGEDNDFRELVGELGGLPLALDQAAAYIRSLRQPIKEYLKKYRKQKMLLSKKKKARNLVENTSPERLAVHTTWSLNFEYVMQMSEEMDLGETPSIVMKMSAYLGPDDIPYQVINEGLHVVGTSGQGVSDLWDAAETVSLLTKFSLFQRYGTDSFSVHRLVQDVIRSEIEKDKIEVRILCCAVHAFNHALTKTRSPAEVCQSFVEDAVFSVENPPSLQLWGKLASHSTCLQEHLLSYLAKRENDVESLRTLLYTDATVRIFNEAAIFFSISQEKVKAQAMQKKKLELLYHLSAFGIVNDLQIVGLGPHTYLNCAKFCQINNAKCYFENIVFPRGNVALICRGNNGAVHLNQCEISGGETSCEDFPECNGGPGCVAPSSGKPARDQTGSFGHSMSGIAGFPGVDTSHESSGLIENCVIHRCGGGGALVCGKGSRLLVKNCEVHKNHQSGLEAREGGELEAIGNKIFDNGNHGILIWKLAGKCDLNDNKIFENAKEGILVVDTKEKITLRNNSIHHNRPFGISLDHDNSQVLISNNEIFENGFWGILAKGRTSAFIVGNKLTGNKCGGIFIGFNYSGRVHLERNTVRDHSGPWLEYQFKNGGATIDDSLSEVREADALGFMLPEGEMHLYSKPPILKENKLFNNEEGLYHPRELVERLSNGCTYCHRQRDKTMRFLKCPGCHIASYCSKECRRSHRPTHETLCFALKSRYAVDVDCTPLAKQGFTSHVFGSHLVGIGEGPTPEPNREFIVKIQTKHLNSHPLQMMRLYDQSVTTDCLIQSPEIFNVIMDCGVLGALNKFTSKKCFFWAMFTEPGGKLTIYLDHLAPYQKW</sequence>
<evidence type="ECO:0000256" key="1">
    <source>
        <dbReference type="ARBA" id="ARBA00022723"/>
    </source>
</evidence>
<name>A0AAU9Y498_9CNID</name>
<feature type="coiled-coil region" evidence="5">
    <location>
        <begin position="42"/>
        <end position="94"/>
    </location>
</feature>
<keyword evidence="3" id="KW-0862">Zinc</keyword>
<evidence type="ECO:0000256" key="4">
    <source>
        <dbReference type="PROSITE-ProRule" id="PRU00134"/>
    </source>
</evidence>
<dbReference type="Gene3D" id="2.160.20.10">
    <property type="entry name" value="Single-stranded right-handed beta-helix, Pectin lyase-like"/>
    <property type="match status" value="1"/>
</dbReference>
<evidence type="ECO:0000256" key="5">
    <source>
        <dbReference type="SAM" id="Coils"/>
    </source>
</evidence>
<dbReference type="SUPFAM" id="SSF52540">
    <property type="entry name" value="P-loop containing nucleoside triphosphate hydrolases"/>
    <property type="match status" value="1"/>
</dbReference>
<keyword evidence="5" id="KW-0175">Coiled coil</keyword>
<evidence type="ECO:0000256" key="2">
    <source>
        <dbReference type="ARBA" id="ARBA00022771"/>
    </source>
</evidence>
<protein>
    <recommendedName>
        <fullName evidence="6">MYND-type domain-containing protein</fullName>
    </recommendedName>
</protein>
<dbReference type="SMART" id="SM00710">
    <property type="entry name" value="PbH1"/>
    <property type="match status" value="8"/>
</dbReference>
<dbReference type="InterPro" id="IPR039448">
    <property type="entry name" value="Beta_helix"/>
</dbReference>
<dbReference type="PROSITE" id="PS50865">
    <property type="entry name" value="ZF_MYND_2"/>
    <property type="match status" value="1"/>
</dbReference>
<dbReference type="Gene3D" id="3.40.50.300">
    <property type="entry name" value="P-loop containing nucleotide triphosphate hydrolases"/>
    <property type="match status" value="1"/>
</dbReference>
<dbReference type="Pfam" id="PF01753">
    <property type="entry name" value="zf-MYND"/>
    <property type="match status" value="1"/>
</dbReference>
<dbReference type="InterPro" id="IPR002182">
    <property type="entry name" value="NB-ARC"/>
</dbReference>
<dbReference type="InterPro" id="IPR002893">
    <property type="entry name" value="Znf_MYND"/>
</dbReference>